<gene>
    <name evidence="14" type="ORF">EUTSA_v10014779mg</name>
</gene>
<evidence type="ECO:0000259" key="13">
    <source>
        <dbReference type="PROSITE" id="PS51485"/>
    </source>
</evidence>
<evidence type="ECO:0000256" key="6">
    <source>
        <dbReference type="ARBA" id="ARBA00023157"/>
    </source>
</evidence>
<organism evidence="14 15">
    <name type="scientific">Eutrema salsugineum</name>
    <name type="common">Saltwater cress</name>
    <name type="synonym">Sisymbrium salsugineum</name>
    <dbReference type="NCBI Taxonomy" id="72664"/>
    <lineage>
        <taxon>Eukaryota</taxon>
        <taxon>Viridiplantae</taxon>
        <taxon>Streptophyta</taxon>
        <taxon>Embryophyta</taxon>
        <taxon>Tracheophyta</taxon>
        <taxon>Spermatophyta</taxon>
        <taxon>Magnoliopsida</taxon>
        <taxon>eudicotyledons</taxon>
        <taxon>Gunneridae</taxon>
        <taxon>Pentapetalae</taxon>
        <taxon>rosids</taxon>
        <taxon>malvids</taxon>
        <taxon>Brassicales</taxon>
        <taxon>Brassicaceae</taxon>
        <taxon>Eutremeae</taxon>
        <taxon>Eutrema</taxon>
    </lineage>
</organism>
<dbReference type="PANTHER" id="PTHR33021">
    <property type="entry name" value="BLUE COPPER PROTEIN"/>
    <property type="match status" value="1"/>
</dbReference>
<dbReference type="InterPro" id="IPR039391">
    <property type="entry name" value="Phytocyanin-like"/>
</dbReference>
<keyword evidence="6" id="KW-1015">Disulfide bond</keyword>
<keyword evidence="15" id="KW-1185">Reference proteome</keyword>
<feature type="transmembrane region" description="Helical" evidence="11">
    <location>
        <begin position="165"/>
        <end position="184"/>
    </location>
</feature>
<evidence type="ECO:0000256" key="3">
    <source>
        <dbReference type="ARBA" id="ARBA00022622"/>
    </source>
</evidence>
<accession>V4KX85</accession>
<keyword evidence="3" id="KW-0336">GPI-anchor</keyword>
<dbReference type="EMBL" id="KI517464">
    <property type="protein sequence ID" value="ESQ42605.1"/>
    <property type="molecule type" value="Genomic_DNA"/>
</dbReference>
<evidence type="ECO:0000256" key="1">
    <source>
        <dbReference type="ARBA" id="ARBA00004609"/>
    </source>
</evidence>
<dbReference type="OrthoDB" id="1937044at2759"/>
<dbReference type="CDD" id="cd11019">
    <property type="entry name" value="OsENODL1_like"/>
    <property type="match status" value="1"/>
</dbReference>
<evidence type="ECO:0000256" key="12">
    <source>
        <dbReference type="SAM" id="SignalP"/>
    </source>
</evidence>
<dbReference type="eggNOG" id="ENOG502RZS4">
    <property type="taxonomic scope" value="Eukaryota"/>
</dbReference>
<dbReference type="FunFam" id="2.60.40.420:FF:000069">
    <property type="entry name" value="Early nodulin-like protein 1"/>
    <property type="match status" value="1"/>
</dbReference>
<dbReference type="OMA" id="SEDHWPK"/>
<reference evidence="14 15" key="1">
    <citation type="journal article" date="2013" name="Front. Plant Sci.">
        <title>The Reference Genome of the Halophytic Plant Eutrema salsugineum.</title>
        <authorList>
            <person name="Yang R."/>
            <person name="Jarvis D.E."/>
            <person name="Chen H."/>
            <person name="Beilstein M.A."/>
            <person name="Grimwood J."/>
            <person name="Jenkins J."/>
            <person name="Shu S."/>
            <person name="Prochnik S."/>
            <person name="Xin M."/>
            <person name="Ma C."/>
            <person name="Schmutz J."/>
            <person name="Wing R.A."/>
            <person name="Mitchell-Olds T."/>
            <person name="Schumaker K.S."/>
            <person name="Wang X."/>
        </authorList>
    </citation>
    <scope>NUCLEOTIDE SEQUENCE [LARGE SCALE GENOMIC DNA]</scope>
</reference>
<dbReference type="Gramene" id="ESQ42605">
    <property type="protein sequence ID" value="ESQ42605"/>
    <property type="gene ID" value="EUTSA_v10014779mg"/>
</dbReference>
<keyword evidence="11" id="KW-0812">Transmembrane</keyword>
<evidence type="ECO:0000313" key="14">
    <source>
        <dbReference type="EMBL" id="ESQ42605.1"/>
    </source>
</evidence>
<dbReference type="SUPFAM" id="SSF49503">
    <property type="entry name" value="Cupredoxins"/>
    <property type="match status" value="1"/>
</dbReference>
<comment type="similarity">
    <text evidence="9">Belongs to the early nodulin-like (ENODL) family.</text>
</comment>
<keyword evidence="11" id="KW-1133">Transmembrane helix</keyword>
<evidence type="ECO:0000256" key="9">
    <source>
        <dbReference type="ARBA" id="ARBA00035011"/>
    </source>
</evidence>
<evidence type="ECO:0000256" key="5">
    <source>
        <dbReference type="ARBA" id="ARBA00023136"/>
    </source>
</evidence>
<keyword evidence="8" id="KW-0449">Lipoprotein</keyword>
<proteinExistence type="inferred from homology"/>
<dbReference type="AlphaFoldDB" id="V4KX85"/>
<dbReference type="GO" id="GO:0098552">
    <property type="term" value="C:side of membrane"/>
    <property type="evidence" value="ECO:0007669"/>
    <property type="project" value="UniProtKB-KW"/>
</dbReference>
<keyword evidence="2" id="KW-1003">Cell membrane</keyword>
<comment type="function">
    <text evidence="10">May act as a carbohydrate transporter.</text>
</comment>
<protein>
    <recommendedName>
        <fullName evidence="13">Phytocyanin domain-containing protein</fullName>
    </recommendedName>
</protein>
<dbReference type="KEGG" id="eus:EUTSA_v10014779mg"/>
<evidence type="ECO:0000313" key="15">
    <source>
        <dbReference type="Proteomes" id="UP000030689"/>
    </source>
</evidence>
<dbReference type="GO" id="GO:0005886">
    <property type="term" value="C:plasma membrane"/>
    <property type="evidence" value="ECO:0007669"/>
    <property type="project" value="UniProtKB-SubCell"/>
</dbReference>
<dbReference type="PANTHER" id="PTHR33021:SF519">
    <property type="entry name" value="EARLY NODULIN-LIKE PROTEIN 10"/>
    <property type="match status" value="1"/>
</dbReference>
<feature type="signal peptide" evidence="12">
    <location>
        <begin position="1"/>
        <end position="19"/>
    </location>
</feature>
<dbReference type="Gene3D" id="2.60.40.420">
    <property type="entry name" value="Cupredoxins - blue copper proteins"/>
    <property type="match status" value="1"/>
</dbReference>
<dbReference type="Pfam" id="PF02298">
    <property type="entry name" value="Cu_bind_like"/>
    <property type="match status" value="1"/>
</dbReference>
<evidence type="ECO:0000256" key="8">
    <source>
        <dbReference type="ARBA" id="ARBA00023288"/>
    </source>
</evidence>
<comment type="subcellular location">
    <subcellularLocation>
        <location evidence="1">Cell membrane</location>
        <topology evidence="1">Lipid-anchor</topology>
        <topology evidence="1">GPI-anchor</topology>
    </subcellularLocation>
</comment>
<keyword evidence="5 11" id="KW-0472">Membrane</keyword>
<dbReference type="PROSITE" id="PS51485">
    <property type="entry name" value="PHYTOCYANIN"/>
    <property type="match status" value="1"/>
</dbReference>
<dbReference type="InterPro" id="IPR041846">
    <property type="entry name" value="ENL_dom"/>
</dbReference>
<dbReference type="STRING" id="72664.V4KX85"/>
<evidence type="ECO:0000256" key="7">
    <source>
        <dbReference type="ARBA" id="ARBA00023180"/>
    </source>
</evidence>
<feature type="domain" description="Phytocyanin" evidence="13">
    <location>
        <begin position="20"/>
        <end position="124"/>
    </location>
</feature>
<keyword evidence="7" id="KW-0325">Glycoprotein</keyword>
<name>V4KX85_EUTSA</name>
<evidence type="ECO:0000256" key="11">
    <source>
        <dbReference type="SAM" id="Phobius"/>
    </source>
</evidence>
<dbReference type="Proteomes" id="UP000030689">
    <property type="component" value="Unassembled WGS sequence"/>
</dbReference>
<dbReference type="InterPro" id="IPR008972">
    <property type="entry name" value="Cupredoxin"/>
</dbReference>
<keyword evidence="4 12" id="KW-0732">Signal</keyword>
<dbReference type="InterPro" id="IPR003245">
    <property type="entry name" value="Phytocyanin_dom"/>
</dbReference>
<evidence type="ECO:0000256" key="2">
    <source>
        <dbReference type="ARBA" id="ARBA00022475"/>
    </source>
</evidence>
<sequence length="186" mass="20733">MSSLMVCCLLLIFGLLCEGREVLVGGKSSTWKVPESTDETLNHWSERTRFKIGDTLLWKYNAENDSVMQVREKDYERCDRSEPIRGYKDGHTKIELKRSGPFYFISGEHGHCQRGEKLRVVVLSPNHNRTNAAAPAPAHAHAPADGHANAHITNKGNSYRLNGSWSLVATACLVLLPLGLFGFVQL</sequence>
<evidence type="ECO:0000256" key="4">
    <source>
        <dbReference type="ARBA" id="ARBA00022729"/>
    </source>
</evidence>
<dbReference type="GO" id="GO:0009055">
    <property type="term" value="F:electron transfer activity"/>
    <property type="evidence" value="ECO:0007669"/>
    <property type="project" value="InterPro"/>
</dbReference>
<feature type="chain" id="PRO_5004720852" description="Phytocyanin domain-containing protein" evidence="12">
    <location>
        <begin position="20"/>
        <end position="186"/>
    </location>
</feature>
<evidence type="ECO:0000256" key="10">
    <source>
        <dbReference type="ARBA" id="ARBA00037626"/>
    </source>
</evidence>